<accession>A0A7S0G4J4</accession>
<dbReference type="AlphaFoldDB" id="A0A7S0G4J4"/>
<dbReference type="EMBL" id="HBEK01009397">
    <property type="protein sequence ID" value="CAD8395210.1"/>
    <property type="molecule type" value="Transcribed_RNA"/>
</dbReference>
<sequence>MAFGHSPGWKVSFSLRGTFRVLGRIILNVVPGSSPNRCDHLRLLQKKHRRATGEALHGLRGQANLSEPGLQLCREPKLDQNVLELRRDGKGKKIFAISQKASTVSELCNFICKPKDLSREGWNLFSEAPSVKRRLPFLLVCGFLVTQ</sequence>
<evidence type="ECO:0000313" key="1">
    <source>
        <dbReference type="EMBL" id="CAD8395210.1"/>
    </source>
</evidence>
<gene>
    <name evidence="1" type="ORF">RMAR0315_LOCUS5196</name>
</gene>
<organism evidence="1">
    <name type="scientific">Rhodosorus marinus</name>
    <dbReference type="NCBI Taxonomy" id="101924"/>
    <lineage>
        <taxon>Eukaryota</taxon>
        <taxon>Rhodophyta</taxon>
        <taxon>Stylonematophyceae</taxon>
        <taxon>Stylonematales</taxon>
        <taxon>Stylonemataceae</taxon>
        <taxon>Rhodosorus</taxon>
    </lineage>
</organism>
<protein>
    <submittedName>
        <fullName evidence="1">Uncharacterized protein</fullName>
    </submittedName>
</protein>
<reference evidence="1" key="1">
    <citation type="submission" date="2021-01" db="EMBL/GenBank/DDBJ databases">
        <authorList>
            <person name="Corre E."/>
            <person name="Pelletier E."/>
            <person name="Niang G."/>
            <person name="Scheremetjew M."/>
            <person name="Finn R."/>
            <person name="Kale V."/>
            <person name="Holt S."/>
            <person name="Cochrane G."/>
            <person name="Meng A."/>
            <person name="Brown T."/>
            <person name="Cohen L."/>
        </authorList>
    </citation>
    <scope>NUCLEOTIDE SEQUENCE</scope>
    <source>
        <strain evidence="1">UTEX LB 2760</strain>
    </source>
</reference>
<proteinExistence type="predicted"/>
<name>A0A7S0G4J4_9RHOD</name>